<dbReference type="SUPFAM" id="SSF50249">
    <property type="entry name" value="Nucleic acid-binding proteins"/>
    <property type="match status" value="1"/>
</dbReference>
<evidence type="ECO:0000256" key="1">
    <source>
        <dbReference type="ARBA" id="ARBA00008226"/>
    </source>
</evidence>
<keyword evidence="4 7" id="KW-0067">ATP-binding</keyword>
<dbReference type="InterPro" id="IPR004522">
    <property type="entry name" value="Asn-tRNA-ligase"/>
</dbReference>
<comment type="subunit">
    <text evidence="7">Homodimer.</text>
</comment>
<dbReference type="PANTHER" id="PTHR22594">
    <property type="entry name" value="ASPARTYL/LYSYL-TRNA SYNTHETASE"/>
    <property type="match status" value="1"/>
</dbReference>
<proteinExistence type="inferred from homology"/>
<reference evidence="9" key="1">
    <citation type="submission" date="2023-03" db="EMBL/GenBank/DDBJ databases">
        <title>Edaphobacter sp.</title>
        <authorList>
            <person name="Huber K.J."/>
            <person name="Papendorf J."/>
            <person name="Pilke C."/>
            <person name="Bunk B."/>
            <person name="Sproeer C."/>
            <person name="Pester M."/>
        </authorList>
    </citation>
    <scope>NUCLEOTIDE SEQUENCE</scope>
    <source>
        <strain evidence="9">DSM 109920</strain>
    </source>
</reference>
<evidence type="ECO:0000313" key="9">
    <source>
        <dbReference type="EMBL" id="XBH13342.1"/>
    </source>
</evidence>
<dbReference type="Pfam" id="PF01336">
    <property type="entry name" value="tRNA_anti-codon"/>
    <property type="match status" value="1"/>
</dbReference>
<dbReference type="RefSeq" id="WP_348269771.1">
    <property type="nucleotide sequence ID" value="NZ_CP121195.1"/>
</dbReference>
<dbReference type="GO" id="GO:0004816">
    <property type="term" value="F:asparagine-tRNA ligase activity"/>
    <property type="evidence" value="ECO:0007669"/>
    <property type="project" value="UniProtKB-UniRule"/>
</dbReference>
<dbReference type="GO" id="GO:0003676">
    <property type="term" value="F:nucleic acid binding"/>
    <property type="evidence" value="ECO:0007669"/>
    <property type="project" value="InterPro"/>
</dbReference>
<feature type="domain" description="Aminoacyl-transfer RNA synthetases class-II family profile" evidence="8">
    <location>
        <begin position="140"/>
        <end position="476"/>
    </location>
</feature>
<evidence type="ECO:0000256" key="3">
    <source>
        <dbReference type="ARBA" id="ARBA00022741"/>
    </source>
</evidence>
<dbReference type="Pfam" id="PF00152">
    <property type="entry name" value="tRNA-synt_2"/>
    <property type="match status" value="1"/>
</dbReference>
<protein>
    <recommendedName>
        <fullName evidence="7">Asparagine--tRNA ligase</fullName>
        <ecNumber evidence="7">6.1.1.22</ecNumber>
    </recommendedName>
    <alternativeName>
        <fullName evidence="7">Asparaginyl-tRNA synthetase</fullName>
        <shortName evidence="7">AsnRS</shortName>
    </alternativeName>
</protein>
<dbReference type="Gene3D" id="3.30.930.10">
    <property type="entry name" value="Bira Bifunctional Protein, Domain 2"/>
    <property type="match status" value="1"/>
</dbReference>
<evidence type="ECO:0000256" key="6">
    <source>
        <dbReference type="ARBA" id="ARBA00023146"/>
    </source>
</evidence>
<evidence type="ECO:0000256" key="5">
    <source>
        <dbReference type="ARBA" id="ARBA00022917"/>
    </source>
</evidence>
<dbReference type="AlphaFoldDB" id="A0AAU7D5M5"/>
<evidence type="ECO:0000256" key="2">
    <source>
        <dbReference type="ARBA" id="ARBA00022598"/>
    </source>
</evidence>
<comment type="catalytic activity">
    <reaction evidence="7">
        <text>tRNA(Asn) + L-asparagine + ATP = L-asparaginyl-tRNA(Asn) + AMP + diphosphate + H(+)</text>
        <dbReference type="Rhea" id="RHEA:11180"/>
        <dbReference type="Rhea" id="RHEA-COMP:9659"/>
        <dbReference type="Rhea" id="RHEA-COMP:9674"/>
        <dbReference type="ChEBI" id="CHEBI:15378"/>
        <dbReference type="ChEBI" id="CHEBI:30616"/>
        <dbReference type="ChEBI" id="CHEBI:33019"/>
        <dbReference type="ChEBI" id="CHEBI:58048"/>
        <dbReference type="ChEBI" id="CHEBI:78442"/>
        <dbReference type="ChEBI" id="CHEBI:78515"/>
        <dbReference type="ChEBI" id="CHEBI:456215"/>
        <dbReference type="EC" id="6.1.1.22"/>
    </reaction>
</comment>
<dbReference type="GO" id="GO:0005737">
    <property type="term" value="C:cytoplasm"/>
    <property type="evidence" value="ECO:0007669"/>
    <property type="project" value="UniProtKB-SubCell"/>
</dbReference>
<organism evidence="9">
    <name type="scientific">Edaphobacter paludis</name>
    <dbReference type="NCBI Taxonomy" id="3035702"/>
    <lineage>
        <taxon>Bacteria</taxon>
        <taxon>Pseudomonadati</taxon>
        <taxon>Acidobacteriota</taxon>
        <taxon>Terriglobia</taxon>
        <taxon>Terriglobales</taxon>
        <taxon>Acidobacteriaceae</taxon>
        <taxon>Edaphobacter</taxon>
    </lineage>
</organism>
<dbReference type="InterPro" id="IPR006195">
    <property type="entry name" value="aa-tRNA-synth_II"/>
</dbReference>
<keyword evidence="2 7" id="KW-0436">Ligase</keyword>
<name>A0AAU7D5M5_9BACT</name>
<dbReference type="Gene3D" id="2.40.50.140">
    <property type="entry name" value="Nucleic acid-binding proteins"/>
    <property type="match status" value="1"/>
</dbReference>
<dbReference type="InterPro" id="IPR012340">
    <property type="entry name" value="NA-bd_OB-fold"/>
</dbReference>
<sequence length="486" mass="54066">MSNNESAPIATIASLSHHEGQTVTLRGWLYNLRASGKLLFPIFRDGTGTIQGIVPKAAVPEEVFEILKNLTLESSVIVTGKVRADSRAPSGYELDVENVEVIQRVPDETPFPITLKEHGVDFLMEHRHLWLRTPRQSAILRVRATIMRAAAEYFDTNGFIRTDPPILTPNACEGTSELFEMDYFDNDKAYLTQSGQLYIEATALALGKVYSFGPTFRAEKSKTRRHLTEFWMIEPEVAYAGLDDIMDLAEAFITHIVTRVLESHRADLKVIGRDVTKLEPIIAAAPPPPSMTGPIASSTTITPSPMSFIAESGGLGFSTPAAVRFPRLSYDEAHAMLDEAYKSGKLENPHQYGDDFGSPDETYISSQFDRPVMVHRYPAAIKAFYMQPDPADPTKALCVDVLAPEGYGEIIGGSQRVDSYDLLKSRIEEHNLPLAAFQWYLDLRKYGSVPHAGFGMGIERVVAWLCGLDHVRETIPFARTLNRIYP</sequence>
<keyword evidence="6 7" id="KW-0030">Aminoacyl-tRNA synthetase</keyword>
<comment type="similarity">
    <text evidence="1 7">Belongs to the class-II aminoacyl-tRNA synthetase family.</text>
</comment>
<dbReference type="InterPro" id="IPR004364">
    <property type="entry name" value="Aa-tRNA-synt_II"/>
</dbReference>
<evidence type="ECO:0000259" key="8">
    <source>
        <dbReference type="PROSITE" id="PS50862"/>
    </source>
</evidence>
<dbReference type="InterPro" id="IPR004365">
    <property type="entry name" value="NA-bd_OB_tRNA"/>
</dbReference>
<dbReference type="EC" id="6.1.1.22" evidence="7"/>
<dbReference type="GO" id="GO:0005524">
    <property type="term" value="F:ATP binding"/>
    <property type="evidence" value="ECO:0007669"/>
    <property type="project" value="UniProtKB-UniRule"/>
</dbReference>
<dbReference type="InterPro" id="IPR002312">
    <property type="entry name" value="Asp/Asn-tRNA-synth_IIb"/>
</dbReference>
<keyword evidence="7" id="KW-0963">Cytoplasm</keyword>
<dbReference type="GO" id="GO:0006421">
    <property type="term" value="P:asparaginyl-tRNA aminoacylation"/>
    <property type="evidence" value="ECO:0007669"/>
    <property type="project" value="UniProtKB-UniRule"/>
</dbReference>
<dbReference type="PROSITE" id="PS50862">
    <property type="entry name" value="AA_TRNA_LIGASE_II"/>
    <property type="match status" value="1"/>
</dbReference>
<evidence type="ECO:0000256" key="7">
    <source>
        <dbReference type="HAMAP-Rule" id="MF_00534"/>
    </source>
</evidence>
<keyword evidence="5 7" id="KW-0648">Protein biosynthesis</keyword>
<accession>A0AAU7D5M5</accession>
<dbReference type="EMBL" id="CP121195">
    <property type="protein sequence ID" value="XBH13342.1"/>
    <property type="molecule type" value="Genomic_DNA"/>
</dbReference>
<dbReference type="PRINTS" id="PR01042">
    <property type="entry name" value="TRNASYNTHASP"/>
</dbReference>
<dbReference type="PANTHER" id="PTHR22594:SF34">
    <property type="entry name" value="ASPARAGINE--TRNA LIGASE, MITOCHONDRIAL-RELATED"/>
    <property type="match status" value="1"/>
</dbReference>
<gene>
    <name evidence="7 9" type="primary">asnS</name>
    <name evidence="9" type="ORF">P8936_16885</name>
</gene>
<dbReference type="SUPFAM" id="SSF55681">
    <property type="entry name" value="Class II aaRS and biotin synthetases"/>
    <property type="match status" value="1"/>
</dbReference>
<comment type="subcellular location">
    <subcellularLocation>
        <location evidence="7">Cytoplasm</location>
    </subcellularLocation>
</comment>
<evidence type="ECO:0000256" key="4">
    <source>
        <dbReference type="ARBA" id="ARBA00022840"/>
    </source>
</evidence>
<keyword evidence="3 7" id="KW-0547">Nucleotide-binding</keyword>
<dbReference type="InterPro" id="IPR045864">
    <property type="entry name" value="aa-tRNA-synth_II/BPL/LPL"/>
</dbReference>
<dbReference type="CDD" id="cd00776">
    <property type="entry name" value="AsxRS_core"/>
    <property type="match status" value="1"/>
</dbReference>
<dbReference type="NCBIfam" id="NF003037">
    <property type="entry name" value="PRK03932.1"/>
    <property type="match status" value="1"/>
</dbReference>
<dbReference type="HAMAP" id="MF_00534">
    <property type="entry name" value="Asn_tRNA_synth"/>
    <property type="match status" value="1"/>
</dbReference>